<dbReference type="InterPro" id="IPR011029">
    <property type="entry name" value="DEATH-like_dom_sf"/>
</dbReference>
<dbReference type="Pfam" id="PF02760">
    <property type="entry name" value="HIN"/>
    <property type="match status" value="1"/>
</dbReference>
<dbReference type="InterPro" id="IPR012340">
    <property type="entry name" value="NA-bd_OB-fold"/>
</dbReference>
<sequence>MNEYKKIVLLKGLHGVDDYHFRLIKSILRKELKLTKMMQDDYDRIQISDVMEDTFPKDAGLNKLIEVFQSIKDLEDLAKTLEKEKAKVKGKKNMGKKRQKADSSVPTSTTSNTLASDGGETSTAQVSLGNSGGLAVHRGSSRASCPYSVHQKRKSMNEEKPEVKKTKKSEGSDCPDSPGEATVRCQTPEPQISSPTSSNPSLAKSQKTQTPSHSATRGAVSQNEVMTVMVLNAAEPFECESTEPGGKMMFHATVATVSEYFHVKVFNINLKEQFTKGNVIIISNYVKFRGIIEIKADSYVTRAEPNEKIEVPKKLISRANETPMISDIHKSVSGTLFYGLFTLHKKKVNQKNTIYEIKDDTGNIEVVGSGKCYNVSCEVGDKLRLFCFQLKTIDKRLKLVSGEHSFI</sequence>
<dbReference type="SUPFAM" id="SSF159141">
    <property type="entry name" value="HIN-2000 domain-like"/>
    <property type="match status" value="2"/>
</dbReference>
<evidence type="ECO:0000256" key="2">
    <source>
        <dbReference type="ARBA" id="ARBA00008647"/>
    </source>
</evidence>
<dbReference type="GO" id="GO:0002218">
    <property type="term" value="P:activation of innate immune response"/>
    <property type="evidence" value="ECO:0007669"/>
    <property type="project" value="InterPro"/>
</dbReference>
<dbReference type="PROSITE" id="PS50834">
    <property type="entry name" value="HIN_200"/>
    <property type="match status" value="1"/>
</dbReference>
<gene>
    <name evidence="7" type="ORF">U0070_021128</name>
</gene>
<dbReference type="GO" id="GO:0035458">
    <property type="term" value="P:cellular response to interferon-beta"/>
    <property type="evidence" value="ECO:0007669"/>
    <property type="project" value="InterPro"/>
</dbReference>
<proteinExistence type="inferred from homology"/>
<dbReference type="SMART" id="SM01289">
    <property type="entry name" value="PYRIN"/>
    <property type="match status" value="1"/>
</dbReference>
<dbReference type="Pfam" id="PF02758">
    <property type="entry name" value="PYRIN"/>
    <property type="match status" value="1"/>
</dbReference>
<evidence type="ECO:0000256" key="3">
    <source>
        <dbReference type="ARBA" id="ARBA00023242"/>
    </source>
</evidence>
<evidence type="ECO:0000259" key="5">
    <source>
        <dbReference type="PROSITE" id="PS50824"/>
    </source>
</evidence>
<name>A0AAW0HEQ2_MYOGA</name>
<evidence type="ECO:0000259" key="6">
    <source>
        <dbReference type="PROSITE" id="PS50834"/>
    </source>
</evidence>
<dbReference type="Gene3D" id="1.10.533.10">
    <property type="entry name" value="Death Domain, Fas"/>
    <property type="match status" value="1"/>
</dbReference>
<reference evidence="7 8" key="1">
    <citation type="journal article" date="2023" name="bioRxiv">
        <title>Conserved and derived expression patterns and positive selection on dental genes reveal complex evolutionary context of ever-growing rodent molars.</title>
        <authorList>
            <person name="Calamari Z.T."/>
            <person name="Song A."/>
            <person name="Cohen E."/>
            <person name="Akter M."/>
            <person name="Roy R.D."/>
            <person name="Hallikas O."/>
            <person name="Christensen M.M."/>
            <person name="Li P."/>
            <person name="Marangoni P."/>
            <person name="Jernvall J."/>
            <person name="Klein O.D."/>
        </authorList>
    </citation>
    <scope>NUCLEOTIDE SEQUENCE [LARGE SCALE GENOMIC DNA]</scope>
    <source>
        <strain evidence="7">V071</strain>
    </source>
</reference>
<dbReference type="FunFam" id="1.10.533.10:FF:000011">
    <property type="entry name" value="Myeloid cell nuclear differentiation antigen"/>
    <property type="match status" value="1"/>
</dbReference>
<dbReference type="GO" id="GO:0003690">
    <property type="term" value="F:double-stranded DNA binding"/>
    <property type="evidence" value="ECO:0007669"/>
    <property type="project" value="TreeGrafter"/>
</dbReference>
<feature type="compositionally biased region" description="Basic and acidic residues" evidence="4">
    <location>
        <begin position="155"/>
        <end position="171"/>
    </location>
</feature>
<evidence type="ECO:0000313" key="7">
    <source>
        <dbReference type="EMBL" id="KAK7801183.1"/>
    </source>
</evidence>
<comment type="caution">
    <text evidence="7">The sequence shown here is derived from an EMBL/GenBank/DDBJ whole genome shotgun (WGS) entry which is preliminary data.</text>
</comment>
<keyword evidence="3" id="KW-0539">Nucleus</keyword>
<dbReference type="Gene3D" id="2.40.50.140">
    <property type="entry name" value="Nucleic acid-binding proteins"/>
    <property type="match status" value="2"/>
</dbReference>
<feature type="domain" description="HIN-200" evidence="6">
    <location>
        <begin position="210"/>
        <end position="407"/>
    </location>
</feature>
<dbReference type="PROSITE" id="PS50824">
    <property type="entry name" value="DAPIN"/>
    <property type="match status" value="1"/>
</dbReference>
<keyword evidence="8" id="KW-1185">Reference proteome</keyword>
<organism evidence="7 8">
    <name type="scientific">Myodes glareolus</name>
    <name type="common">Bank vole</name>
    <name type="synonym">Clethrionomys glareolus</name>
    <dbReference type="NCBI Taxonomy" id="447135"/>
    <lineage>
        <taxon>Eukaryota</taxon>
        <taxon>Metazoa</taxon>
        <taxon>Chordata</taxon>
        <taxon>Craniata</taxon>
        <taxon>Vertebrata</taxon>
        <taxon>Euteleostomi</taxon>
        <taxon>Mammalia</taxon>
        <taxon>Eutheria</taxon>
        <taxon>Euarchontoglires</taxon>
        <taxon>Glires</taxon>
        <taxon>Rodentia</taxon>
        <taxon>Myomorpha</taxon>
        <taxon>Muroidea</taxon>
        <taxon>Cricetidae</taxon>
        <taxon>Arvicolinae</taxon>
        <taxon>Myodes</taxon>
    </lineage>
</organism>
<dbReference type="AlphaFoldDB" id="A0AAW0HEQ2"/>
<feature type="compositionally biased region" description="Polar residues" evidence="4">
    <location>
        <begin position="184"/>
        <end position="221"/>
    </location>
</feature>
<dbReference type="CDD" id="cd08305">
    <property type="entry name" value="Pyrin"/>
    <property type="match status" value="1"/>
</dbReference>
<dbReference type="InterPro" id="IPR004020">
    <property type="entry name" value="DAPIN"/>
</dbReference>
<evidence type="ECO:0000256" key="1">
    <source>
        <dbReference type="ARBA" id="ARBA00004123"/>
    </source>
</evidence>
<dbReference type="Proteomes" id="UP001488838">
    <property type="component" value="Unassembled WGS sequence"/>
</dbReference>
<dbReference type="InterPro" id="IPR004021">
    <property type="entry name" value="HIN200/IF120x"/>
</dbReference>
<dbReference type="GO" id="GO:0005829">
    <property type="term" value="C:cytosol"/>
    <property type="evidence" value="ECO:0007669"/>
    <property type="project" value="TreeGrafter"/>
</dbReference>
<feature type="region of interest" description="Disordered" evidence="4">
    <location>
        <begin position="84"/>
        <end position="221"/>
    </location>
</feature>
<evidence type="ECO:0000256" key="4">
    <source>
        <dbReference type="SAM" id="MobiDB-lite"/>
    </source>
</evidence>
<dbReference type="PANTHER" id="PTHR12200">
    <property type="entry name" value="INTERFERON-INDUCIBLE PROTEIN AIM2 FAMILY MEMBER"/>
    <property type="match status" value="1"/>
</dbReference>
<evidence type="ECO:0000313" key="8">
    <source>
        <dbReference type="Proteomes" id="UP001488838"/>
    </source>
</evidence>
<dbReference type="PANTHER" id="PTHR12200:SF25">
    <property type="entry name" value="PYRIN AND HIN DOMAIN-CONTAINING PROTEIN 1"/>
    <property type="match status" value="1"/>
</dbReference>
<feature type="domain" description="Pyrin" evidence="5">
    <location>
        <begin position="1"/>
        <end position="87"/>
    </location>
</feature>
<protein>
    <submittedName>
        <fullName evidence="7">Uncharacterized protein</fullName>
    </submittedName>
</protein>
<comment type="similarity">
    <text evidence="2">Belongs to the HIN-200 family.</text>
</comment>
<feature type="non-terminal residue" evidence="7">
    <location>
        <position position="407"/>
    </location>
</feature>
<comment type="subcellular location">
    <subcellularLocation>
        <location evidence="1">Nucleus</location>
    </subcellularLocation>
</comment>
<accession>A0AAW0HEQ2</accession>
<dbReference type="GO" id="GO:0005654">
    <property type="term" value="C:nucleoplasm"/>
    <property type="evidence" value="ECO:0007669"/>
    <property type="project" value="TreeGrafter"/>
</dbReference>
<feature type="compositionally biased region" description="Polar residues" evidence="4">
    <location>
        <begin position="102"/>
        <end position="129"/>
    </location>
</feature>
<dbReference type="GO" id="GO:0005730">
    <property type="term" value="C:nucleolus"/>
    <property type="evidence" value="ECO:0007669"/>
    <property type="project" value="TreeGrafter"/>
</dbReference>
<dbReference type="EMBL" id="JBBHLL010000516">
    <property type="protein sequence ID" value="KAK7801183.1"/>
    <property type="molecule type" value="Genomic_DNA"/>
</dbReference>
<feature type="compositionally biased region" description="Basic residues" evidence="4">
    <location>
        <begin position="88"/>
        <end position="99"/>
    </location>
</feature>
<dbReference type="InterPro" id="IPR040205">
    <property type="entry name" value="HIN-200"/>
</dbReference>